<keyword evidence="9" id="KW-1185">Reference proteome</keyword>
<dbReference type="InterPro" id="IPR027443">
    <property type="entry name" value="IPNS-like_sf"/>
</dbReference>
<dbReference type="SUPFAM" id="SSF51197">
    <property type="entry name" value="Clavaminate synthase-like"/>
    <property type="match status" value="1"/>
</dbReference>
<evidence type="ECO:0000256" key="1">
    <source>
        <dbReference type="ARBA" id="ARBA00008056"/>
    </source>
</evidence>
<reference evidence="8 9" key="1">
    <citation type="journal article" date="2019" name="Plant Biotechnol. J.">
        <title>The red bayberry genome and genetic basis of sex determination.</title>
        <authorList>
            <person name="Jia H.M."/>
            <person name="Jia H.J."/>
            <person name="Cai Q.L."/>
            <person name="Wang Y."/>
            <person name="Zhao H.B."/>
            <person name="Yang W.F."/>
            <person name="Wang G.Y."/>
            <person name="Li Y.H."/>
            <person name="Zhan D.L."/>
            <person name="Shen Y.T."/>
            <person name="Niu Q.F."/>
            <person name="Chang L."/>
            <person name="Qiu J."/>
            <person name="Zhao L."/>
            <person name="Xie H.B."/>
            <person name="Fu W.Y."/>
            <person name="Jin J."/>
            <person name="Li X.W."/>
            <person name="Jiao Y."/>
            <person name="Zhou C.C."/>
            <person name="Tu T."/>
            <person name="Chai C.Y."/>
            <person name="Gao J.L."/>
            <person name="Fan L.J."/>
            <person name="van de Weg E."/>
            <person name="Wang J.Y."/>
            <person name="Gao Z.S."/>
        </authorList>
    </citation>
    <scope>NUCLEOTIDE SEQUENCE [LARGE SCALE GENOMIC DNA]</scope>
    <source>
        <tissue evidence="8">Leaves</tissue>
    </source>
</reference>
<keyword evidence="2 6" id="KW-0479">Metal-binding</keyword>
<dbReference type="Gene3D" id="2.60.120.330">
    <property type="entry name" value="B-lactam Antibiotic, Isopenicillin N Synthase, Chain"/>
    <property type="match status" value="1"/>
</dbReference>
<dbReference type="EMBL" id="RXIC02000020">
    <property type="protein sequence ID" value="KAB1221458.1"/>
    <property type="molecule type" value="Genomic_DNA"/>
</dbReference>
<dbReference type="FunFam" id="2.60.120.330:FF:000001">
    <property type="entry name" value="Protein SRG1"/>
    <property type="match status" value="1"/>
</dbReference>
<evidence type="ECO:0000313" key="9">
    <source>
        <dbReference type="Proteomes" id="UP000516437"/>
    </source>
</evidence>
<dbReference type="AlphaFoldDB" id="A0A6A1WCN4"/>
<organism evidence="8 9">
    <name type="scientific">Morella rubra</name>
    <name type="common">Chinese bayberry</name>
    <dbReference type="NCBI Taxonomy" id="262757"/>
    <lineage>
        <taxon>Eukaryota</taxon>
        <taxon>Viridiplantae</taxon>
        <taxon>Streptophyta</taxon>
        <taxon>Embryophyta</taxon>
        <taxon>Tracheophyta</taxon>
        <taxon>Spermatophyta</taxon>
        <taxon>Magnoliopsida</taxon>
        <taxon>eudicotyledons</taxon>
        <taxon>Gunneridae</taxon>
        <taxon>Pentapetalae</taxon>
        <taxon>rosids</taxon>
        <taxon>fabids</taxon>
        <taxon>Fagales</taxon>
        <taxon>Myricaceae</taxon>
        <taxon>Morella</taxon>
    </lineage>
</organism>
<feature type="domain" description="Fe2OG dioxygenase" evidence="7">
    <location>
        <begin position="206"/>
        <end position="306"/>
    </location>
</feature>
<evidence type="ECO:0000256" key="5">
    <source>
        <dbReference type="ARBA" id="ARBA00023004"/>
    </source>
</evidence>
<evidence type="ECO:0000259" key="7">
    <source>
        <dbReference type="PROSITE" id="PS51471"/>
    </source>
</evidence>
<evidence type="ECO:0000256" key="3">
    <source>
        <dbReference type="ARBA" id="ARBA00022896"/>
    </source>
</evidence>
<dbReference type="GO" id="GO:0046872">
    <property type="term" value="F:metal ion binding"/>
    <property type="evidence" value="ECO:0007669"/>
    <property type="project" value="UniProtKB-KW"/>
</dbReference>
<keyword evidence="3" id="KW-0847">Vitamin C</keyword>
<dbReference type="PROSITE" id="PS51471">
    <property type="entry name" value="FE2OG_OXY"/>
    <property type="match status" value="1"/>
</dbReference>
<dbReference type="Pfam" id="PF03171">
    <property type="entry name" value="2OG-FeII_Oxy"/>
    <property type="match status" value="1"/>
</dbReference>
<evidence type="ECO:0000313" key="8">
    <source>
        <dbReference type="EMBL" id="KAB1221458.1"/>
    </source>
</evidence>
<dbReference type="OrthoDB" id="288590at2759"/>
<dbReference type="InterPro" id="IPR050295">
    <property type="entry name" value="Plant_2OG-oxidoreductases"/>
</dbReference>
<keyword evidence="5 6" id="KW-0408">Iron</keyword>
<name>A0A6A1WCN4_9ROSI</name>
<keyword evidence="4 6" id="KW-0560">Oxidoreductase</keyword>
<evidence type="ECO:0000256" key="4">
    <source>
        <dbReference type="ARBA" id="ARBA00023002"/>
    </source>
</evidence>
<sequence length="363" mass="40721">MATLEPVDLLSSNSVLSVMELAKNPMTTEIPQNYLCPELAEGPFGLSDGTASLPAIDMEKLIFGEATDIELGKLHSACKAWGFFQLVNHGVSSTLLEKMKFEIEEFFKLPLEEKMKYKVRPGDVEGYGTIVRCKDQKLDWGDRFYMFINPLSRRKPHLLPELPSSLRSTLEAYFKESQKLGMALMGLMGKALKVDTREMEELFEDGMQSVRMTYYPPCPQPQLVVGLTPHSDASGITILHEVNGVEGLQIKKDGVWIPVHFLPGAFVVNVGDIMEMLSNGAYTSVEHRAVVNSEKERISVAMFFNPKFEAEIGPSRSVLSAESPPLFRRLGMEEYVKGFFSRNLRGKSNLERMRIKVRDGDAV</sequence>
<dbReference type="InterPro" id="IPR044861">
    <property type="entry name" value="IPNS-like_FE2OG_OXY"/>
</dbReference>
<comment type="caution">
    <text evidence="8">The sequence shown here is derived from an EMBL/GenBank/DDBJ whole genome shotgun (WGS) entry which is preliminary data.</text>
</comment>
<dbReference type="GO" id="GO:0031418">
    <property type="term" value="F:L-ascorbic acid binding"/>
    <property type="evidence" value="ECO:0007669"/>
    <property type="project" value="UniProtKB-KW"/>
</dbReference>
<dbReference type="PANTHER" id="PTHR47991">
    <property type="entry name" value="OXOGLUTARATE/IRON-DEPENDENT DIOXYGENASE"/>
    <property type="match status" value="1"/>
</dbReference>
<dbReference type="InterPro" id="IPR026992">
    <property type="entry name" value="DIOX_N"/>
</dbReference>
<protein>
    <submittedName>
        <fullName evidence="8">Protein SRG1</fullName>
    </submittedName>
</protein>
<comment type="similarity">
    <text evidence="1 6">Belongs to the iron/ascorbate-dependent oxidoreductase family.</text>
</comment>
<proteinExistence type="inferred from homology"/>
<accession>A0A6A1WCN4</accession>
<dbReference type="Proteomes" id="UP000516437">
    <property type="component" value="Chromosome 2"/>
</dbReference>
<evidence type="ECO:0000256" key="6">
    <source>
        <dbReference type="RuleBase" id="RU003682"/>
    </source>
</evidence>
<dbReference type="InterPro" id="IPR005123">
    <property type="entry name" value="Oxoglu/Fe-dep_dioxygenase_dom"/>
</dbReference>
<dbReference type="Pfam" id="PF14226">
    <property type="entry name" value="DIOX_N"/>
    <property type="match status" value="1"/>
</dbReference>
<dbReference type="GO" id="GO:0016491">
    <property type="term" value="F:oxidoreductase activity"/>
    <property type="evidence" value="ECO:0007669"/>
    <property type="project" value="UniProtKB-KW"/>
</dbReference>
<evidence type="ECO:0000256" key="2">
    <source>
        <dbReference type="ARBA" id="ARBA00022723"/>
    </source>
</evidence>
<gene>
    <name evidence="8" type="ORF">CJ030_MR2G024564</name>
</gene>